<gene>
    <name evidence="2" type="ORF">CCMP2556_LOCUS4680</name>
</gene>
<dbReference type="EMBL" id="CAXAMN010001947">
    <property type="protein sequence ID" value="CAK8996999.1"/>
    <property type="molecule type" value="Genomic_DNA"/>
</dbReference>
<dbReference type="Proteomes" id="UP001642484">
    <property type="component" value="Unassembled WGS sequence"/>
</dbReference>
<dbReference type="SUPFAM" id="SSF53098">
    <property type="entry name" value="Ribonuclease H-like"/>
    <property type="match status" value="1"/>
</dbReference>
<reference evidence="2 3" key="1">
    <citation type="submission" date="2024-02" db="EMBL/GenBank/DDBJ databases">
        <authorList>
            <person name="Chen Y."/>
            <person name="Shah S."/>
            <person name="Dougan E. K."/>
            <person name="Thang M."/>
            <person name="Chan C."/>
        </authorList>
    </citation>
    <scope>NUCLEOTIDE SEQUENCE [LARGE SCALE GENOMIC DNA]</scope>
</reference>
<dbReference type="InterPro" id="IPR012337">
    <property type="entry name" value="RNaseH-like_sf"/>
</dbReference>
<evidence type="ECO:0000259" key="1">
    <source>
        <dbReference type="Pfam" id="PF20179"/>
    </source>
</evidence>
<accession>A0ABP0I6R5</accession>
<dbReference type="Pfam" id="PF20179">
    <property type="entry name" value="MSS51_C"/>
    <property type="match status" value="1"/>
</dbReference>
<name>A0ABP0I6R5_9DINO</name>
<comment type="caution">
    <text evidence="2">The sequence shown here is derived from an EMBL/GenBank/DDBJ whole genome shotgun (WGS) entry which is preliminary data.</text>
</comment>
<feature type="domain" description="Mitochondrial splicing suppressor 51-like C-terminal" evidence="1">
    <location>
        <begin position="1261"/>
        <end position="1415"/>
    </location>
</feature>
<sequence>MMIGFWQHEMNLQVQAPDVTGHREPEPALEPLSLYQVFLEKRAAALLGLGQDDPDDDLDELVQQHLQWHHTVTRIDRLTTLYGFEDLHAEALAYRRSRGSWPCLVVSGLIQEIVLFLDIEFDEHLDFQSQTVKALIRSRVEPRVSLFSRVTMAAVRPPLTVREQDDSDDLYVLIGEELNPSSSLVMVVIWDHRQDESVDLHPLELPQRMMTEMLLEEVGMGRRCGLPFVECVVKHSEHELPLLISWRPFPGMKIVIDVGIKRCDIWQQDWSAGLSAAAASDFSLDGEVAWLMQRRILLRNNYDVLRQYAAGWTTTTVELTFWFHNTVEERIQQHPAKAVFSVVTSDFQEDDFAQLIPRDGEIVPVDPAPILLVLPRPHILVLGVVAHQYVPVLCKVNIEGRQNLMSILVDSTYPPVSVDAIFDLVMPDHLCRSAAICHALYRDERKQFYHDIELQKGDFIELFSWFLDDDQTSCGDDSPESISSDEIWDSSVMPHPSVLPEDINGDADLFSLMQTNPQTDRGVRIDAGHQLRMESDLLYRAVASSSDHTLASVPQGGTAKLWLLAAEANGLHDTVIRVELRNPFAERPPPISSENNDMLILGASARDMEQGKRVLLMDLIYSNVLRRGAVRFGILMTVAEIVRLFAGRSIPIDSPLLFAFEMYWFSPAGVRVYTASEIPSVPDGSYVRVVEKANPCRNAMRPLSPDPELVRWAEAAGTQTHESDAADNLDQDSMGLLQKSIKSDVRDNTATLDIEEMDGSRQDGRPYGLRPPLFRCYVFWCHQIADMLRPPGNTTVFWLSTDLDDLDDWVVYHGALFIIDSKFTSEKQVLSLNDRLDLPDNTPRGNEKVQPFEIALPDFTPFFDIIFQKRPKMDIVWEAVILALPEAVRVEAQELVACHPTDLTSISIFTDGSWMPEPGDHAAAWAVIVIGHGTGGDFTLDCDYGLVVSEPMEQGWTGAQVSDARAAETAALIRAIERTIYSGMEKPICFCFDAAAVGFAGTGTFRTGEADRHGRILRAMVAAIEKFLPPNCQPKWQHVKGHQGNVGNELADVVLVSEPELQLVRARCRGVELLIVNGHAPHSGHSMEEIAQFWKRLETLVIIGIILDGVVAAGLVPNLKHGKTELLIDIRGKGANSVKKTIYHTDYQLVAIKWGRVRILNEFHLPDPEVTICQARLRQLLQRVQVPYPIEQCWEELAAFLLSSPGRWKKILKKAVARHIGTRKLDAEWNAWHSTITHEVLQVMRTGLTNYERDRCSRGRTLAAALQRLGLAERTELTLHLVGAQWREEGGDLGSVLGLTAEPLLASQAAPGLSVLRIGLAGPTALDSVRSEDSRDASEMLGDLQVEIRHRAGLYHEVSFDDWPAPDLVCAFQPGFWGYDTWELSVQQALAEAPLLVTSYNEEEAEEEHHTLLSQFRCNEECDLEAFQSTGKR</sequence>
<keyword evidence="3" id="KW-1185">Reference proteome</keyword>
<dbReference type="PANTHER" id="PTHR28069:SF2">
    <property type="entry name" value="GH20023P"/>
    <property type="match status" value="1"/>
</dbReference>
<proteinExistence type="predicted"/>
<dbReference type="InterPro" id="IPR046824">
    <property type="entry name" value="Mss51-like_C"/>
</dbReference>
<evidence type="ECO:0000313" key="3">
    <source>
        <dbReference type="Proteomes" id="UP001642484"/>
    </source>
</evidence>
<organism evidence="2 3">
    <name type="scientific">Durusdinium trenchii</name>
    <dbReference type="NCBI Taxonomy" id="1381693"/>
    <lineage>
        <taxon>Eukaryota</taxon>
        <taxon>Sar</taxon>
        <taxon>Alveolata</taxon>
        <taxon>Dinophyceae</taxon>
        <taxon>Suessiales</taxon>
        <taxon>Symbiodiniaceae</taxon>
        <taxon>Durusdinium</taxon>
    </lineage>
</organism>
<evidence type="ECO:0000313" key="2">
    <source>
        <dbReference type="EMBL" id="CAK8996999.1"/>
    </source>
</evidence>
<dbReference type="InterPro" id="IPR036397">
    <property type="entry name" value="RNaseH_sf"/>
</dbReference>
<protein>
    <recommendedName>
        <fullName evidence="1">Mitochondrial splicing suppressor 51-like C-terminal domain-containing protein</fullName>
    </recommendedName>
</protein>
<dbReference type="Gene3D" id="3.30.420.10">
    <property type="entry name" value="Ribonuclease H-like superfamily/Ribonuclease H"/>
    <property type="match status" value="1"/>
</dbReference>
<dbReference type="PANTHER" id="PTHR28069">
    <property type="entry name" value="GH20023P"/>
    <property type="match status" value="1"/>
</dbReference>